<dbReference type="Proteomes" id="UP000779508">
    <property type="component" value="Unassembled WGS sequence"/>
</dbReference>
<gene>
    <name evidence="2" type="ORF">KQI88_08600</name>
</gene>
<evidence type="ECO:0000313" key="3">
    <source>
        <dbReference type="Proteomes" id="UP000779508"/>
    </source>
</evidence>
<keyword evidence="3" id="KW-1185">Reference proteome</keyword>
<dbReference type="CDD" id="cd00077">
    <property type="entry name" value="HDc"/>
    <property type="match status" value="1"/>
</dbReference>
<dbReference type="InterPro" id="IPR037522">
    <property type="entry name" value="HD_GYP_dom"/>
</dbReference>
<dbReference type="EMBL" id="JAHLQK010000003">
    <property type="protein sequence ID" value="MBU5676474.1"/>
    <property type="molecule type" value="Genomic_DNA"/>
</dbReference>
<evidence type="ECO:0000313" key="2">
    <source>
        <dbReference type="EMBL" id="MBU5676474.1"/>
    </source>
</evidence>
<proteinExistence type="predicted"/>
<dbReference type="PANTHER" id="PTHR43155">
    <property type="entry name" value="CYCLIC DI-GMP PHOSPHODIESTERASE PA4108-RELATED"/>
    <property type="match status" value="1"/>
</dbReference>
<reference evidence="2 3" key="1">
    <citation type="submission" date="2021-06" db="EMBL/GenBank/DDBJ databases">
        <authorList>
            <person name="Sun Q."/>
            <person name="Li D."/>
        </authorList>
    </citation>
    <scope>NUCLEOTIDE SEQUENCE [LARGE SCALE GENOMIC DNA]</scope>
    <source>
        <strain evidence="2 3">MSJ-5</strain>
    </source>
</reference>
<organism evidence="2 3">
    <name type="scientific">Alkaliphilus flagellatus</name>
    <dbReference type="NCBI Taxonomy" id="2841507"/>
    <lineage>
        <taxon>Bacteria</taxon>
        <taxon>Bacillati</taxon>
        <taxon>Bacillota</taxon>
        <taxon>Clostridia</taxon>
        <taxon>Peptostreptococcales</taxon>
        <taxon>Natronincolaceae</taxon>
        <taxon>Alkaliphilus</taxon>
    </lineage>
</organism>
<comment type="caution">
    <text evidence="2">The sequence shown here is derived from an EMBL/GenBank/DDBJ whole genome shotgun (WGS) entry which is preliminary data.</text>
</comment>
<dbReference type="Pfam" id="PF13487">
    <property type="entry name" value="HD_5"/>
    <property type="match status" value="1"/>
</dbReference>
<dbReference type="InterPro" id="IPR003607">
    <property type="entry name" value="HD/PDEase_dom"/>
</dbReference>
<sequence length="373" mass="42786">MSKKSGYSQIFVKDIENGMVIAKDILGSNGEILLAEGFKINEAFKIKRSLNQHNVLFVSIIKEETEQVKKESLQTKEEVQILTSDINSQMLTKSINEFNENKMVLKESFNKFVKGQKIEQQEIEKGISGTLKLFKGNINVFQLMQSVKHLDDITYSHCHNVALVSYSIGQWLDLKENDLQELALSGMLIDIGKIQIDDKLLNKEGKLTNDEFLELKKHSIFSHEIIKGYEFISDRVKKAVLLHHERMDGSGYPLGLKGSKIPLFARIIAIADVYNALISDRPYRDKKTPFEAIRILETEYMDKLDANILYLFLRRVASNYIGQGVILNNGDKGEIVFIPKHNLFRPIIKLKNEEQILDLGHNQYEYLDVVEFC</sequence>
<dbReference type="PANTHER" id="PTHR43155:SF2">
    <property type="entry name" value="CYCLIC DI-GMP PHOSPHODIESTERASE PA4108"/>
    <property type="match status" value="1"/>
</dbReference>
<accession>A0ABS6G2T9</accession>
<evidence type="ECO:0000259" key="1">
    <source>
        <dbReference type="PROSITE" id="PS51832"/>
    </source>
</evidence>
<feature type="domain" description="HD-GYP" evidence="1">
    <location>
        <begin position="132"/>
        <end position="328"/>
    </location>
</feature>
<protein>
    <submittedName>
        <fullName evidence="2">HD-GYP domain-containing protein</fullName>
    </submittedName>
</protein>
<dbReference type="PROSITE" id="PS51832">
    <property type="entry name" value="HD_GYP"/>
    <property type="match status" value="1"/>
</dbReference>
<dbReference type="SMART" id="SM00471">
    <property type="entry name" value="HDc"/>
    <property type="match status" value="1"/>
</dbReference>
<name>A0ABS6G2T9_9FIRM</name>
<dbReference type="RefSeq" id="WP_216416264.1">
    <property type="nucleotide sequence ID" value="NZ_JAHLQK010000003.1"/>
</dbReference>